<reference evidence="2 3" key="1">
    <citation type="submission" date="2020-08" db="EMBL/GenBank/DDBJ databases">
        <title>Genomic Encyclopedia of Type Strains, Phase III (KMG-III): the genomes of soil and plant-associated and newly described type strains.</title>
        <authorList>
            <person name="Whitman W."/>
        </authorList>
    </citation>
    <scope>NUCLEOTIDE SEQUENCE [LARGE SCALE GENOMIC DNA]</scope>
    <source>
        <strain evidence="2 3">CECT 3313</strain>
    </source>
</reference>
<feature type="region of interest" description="Disordered" evidence="1">
    <location>
        <begin position="36"/>
        <end position="87"/>
    </location>
</feature>
<evidence type="ECO:0000256" key="1">
    <source>
        <dbReference type="SAM" id="MobiDB-lite"/>
    </source>
</evidence>
<feature type="compositionally biased region" description="Polar residues" evidence="1">
    <location>
        <begin position="58"/>
        <end position="75"/>
    </location>
</feature>
<proteinExistence type="predicted"/>
<evidence type="ECO:0008006" key="4">
    <source>
        <dbReference type="Google" id="ProtNLM"/>
    </source>
</evidence>
<dbReference type="EMBL" id="JACHJK010000025">
    <property type="protein sequence ID" value="MBB5932440.1"/>
    <property type="molecule type" value="Genomic_DNA"/>
</dbReference>
<name>A0A7W9Q2N7_9ACTN</name>
<sequence>MTKIEDIAPIVTFLATEGWWITGQILFANGRLHHALSPSGRRPGPFASRAAAAPWTPSPAQGSTSRRAQVSSRPRTPSAWAGGRRGP</sequence>
<evidence type="ECO:0000313" key="2">
    <source>
        <dbReference type="EMBL" id="MBB5932440.1"/>
    </source>
</evidence>
<keyword evidence="3" id="KW-1185">Reference proteome</keyword>
<organism evidence="2 3">
    <name type="scientific">Streptomyces echinatus</name>
    <dbReference type="NCBI Taxonomy" id="67293"/>
    <lineage>
        <taxon>Bacteria</taxon>
        <taxon>Bacillati</taxon>
        <taxon>Actinomycetota</taxon>
        <taxon>Actinomycetes</taxon>
        <taxon>Kitasatosporales</taxon>
        <taxon>Streptomycetaceae</taxon>
        <taxon>Streptomyces</taxon>
    </lineage>
</organism>
<dbReference type="RefSeq" id="WP_221510027.1">
    <property type="nucleotide sequence ID" value="NZ_BAAAWF010000001.1"/>
</dbReference>
<comment type="caution">
    <text evidence="2">The sequence shown here is derived from an EMBL/GenBank/DDBJ whole genome shotgun (WGS) entry which is preliminary data.</text>
</comment>
<dbReference type="Proteomes" id="UP000585836">
    <property type="component" value="Unassembled WGS sequence"/>
</dbReference>
<protein>
    <recommendedName>
        <fullName evidence="4">SDR family oxidoreductase</fullName>
    </recommendedName>
</protein>
<evidence type="ECO:0000313" key="3">
    <source>
        <dbReference type="Proteomes" id="UP000585836"/>
    </source>
</evidence>
<accession>A0A7W9Q2N7</accession>
<dbReference type="AlphaFoldDB" id="A0A7W9Q2N7"/>
<gene>
    <name evidence="2" type="ORF">FHS34_007950</name>
</gene>